<dbReference type="Proteomes" id="UP000275078">
    <property type="component" value="Unassembled WGS sequence"/>
</dbReference>
<evidence type="ECO:0000256" key="1">
    <source>
        <dbReference type="SAM" id="MobiDB-lite"/>
    </source>
</evidence>
<feature type="compositionally biased region" description="Basic residues" evidence="1">
    <location>
        <begin position="1"/>
        <end position="10"/>
    </location>
</feature>
<evidence type="ECO:0000313" key="3">
    <source>
        <dbReference type="Proteomes" id="UP000275078"/>
    </source>
</evidence>
<organism evidence="2 3">
    <name type="scientific">Ascobolus immersus RN42</name>
    <dbReference type="NCBI Taxonomy" id="1160509"/>
    <lineage>
        <taxon>Eukaryota</taxon>
        <taxon>Fungi</taxon>
        <taxon>Dikarya</taxon>
        <taxon>Ascomycota</taxon>
        <taxon>Pezizomycotina</taxon>
        <taxon>Pezizomycetes</taxon>
        <taxon>Pezizales</taxon>
        <taxon>Ascobolaceae</taxon>
        <taxon>Ascobolus</taxon>
    </lineage>
</organism>
<dbReference type="EMBL" id="ML119828">
    <property type="protein sequence ID" value="RPA73245.1"/>
    <property type="molecule type" value="Genomic_DNA"/>
</dbReference>
<sequence length="66" mass="7737">MKNDRKKRNQCIKAATREKASYPQAKEGVNMYPLNKCSTKKTRYPTIFPFKPLQRKTNTEKDPCKS</sequence>
<keyword evidence="3" id="KW-1185">Reference proteome</keyword>
<accession>A0A3N4HGN1</accession>
<reference evidence="2 3" key="1">
    <citation type="journal article" date="2018" name="Nat. Ecol. Evol.">
        <title>Pezizomycetes genomes reveal the molecular basis of ectomycorrhizal truffle lifestyle.</title>
        <authorList>
            <person name="Murat C."/>
            <person name="Payen T."/>
            <person name="Noel B."/>
            <person name="Kuo A."/>
            <person name="Morin E."/>
            <person name="Chen J."/>
            <person name="Kohler A."/>
            <person name="Krizsan K."/>
            <person name="Balestrini R."/>
            <person name="Da Silva C."/>
            <person name="Montanini B."/>
            <person name="Hainaut M."/>
            <person name="Levati E."/>
            <person name="Barry K.W."/>
            <person name="Belfiori B."/>
            <person name="Cichocki N."/>
            <person name="Clum A."/>
            <person name="Dockter R.B."/>
            <person name="Fauchery L."/>
            <person name="Guy J."/>
            <person name="Iotti M."/>
            <person name="Le Tacon F."/>
            <person name="Lindquist E.A."/>
            <person name="Lipzen A."/>
            <person name="Malagnac F."/>
            <person name="Mello A."/>
            <person name="Molinier V."/>
            <person name="Miyauchi S."/>
            <person name="Poulain J."/>
            <person name="Riccioni C."/>
            <person name="Rubini A."/>
            <person name="Sitrit Y."/>
            <person name="Splivallo R."/>
            <person name="Traeger S."/>
            <person name="Wang M."/>
            <person name="Zifcakova L."/>
            <person name="Wipf D."/>
            <person name="Zambonelli A."/>
            <person name="Paolocci F."/>
            <person name="Nowrousian M."/>
            <person name="Ottonello S."/>
            <person name="Baldrian P."/>
            <person name="Spatafora J.W."/>
            <person name="Henrissat B."/>
            <person name="Nagy L.G."/>
            <person name="Aury J.M."/>
            <person name="Wincker P."/>
            <person name="Grigoriev I.V."/>
            <person name="Bonfante P."/>
            <person name="Martin F.M."/>
        </authorList>
    </citation>
    <scope>NUCLEOTIDE SEQUENCE [LARGE SCALE GENOMIC DNA]</scope>
    <source>
        <strain evidence="2 3">RN42</strain>
    </source>
</reference>
<dbReference type="AlphaFoldDB" id="A0A3N4HGN1"/>
<gene>
    <name evidence="2" type="ORF">BJ508DRAFT_53638</name>
</gene>
<protein>
    <submittedName>
        <fullName evidence="2">Uncharacterized protein</fullName>
    </submittedName>
</protein>
<evidence type="ECO:0000313" key="2">
    <source>
        <dbReference type="EMBL" id="RPA73245.1"/>
    </source>
</evidence>
<proteinExistence type="predicted"/>
<name>A0A3N4HGN1_ASCIM</name>
<feature type="region of interest" description="Disordered" evidence="1">
    <location>
        <begin position="1"/>
        <end position="27"/>
    </location>
</feature>